<dbReference type="InterPro" id="IPR050493">
    <property type="entry name" value="FAD-dep_Monooxygenase_BioMet"/>
</dbReference>
<protein>
    <submittedName>
        <fullName evidence="4">2-polyprenyl-6-methoxyphenol hydroxylase</fullName>
    </submittedName>
</protein>
<dbReference type="SUPFAM" id="SSF51905">
    <property type="entry name" value="FAD/NAD(P)-binding domain"/>
    <property type="match status" value="1"/>
</dbReference>
<accession>A0A1H4L6U2</accession>
<dbReference type="PRINTS" id="PR00420">
    <property type="entry name" value="RNGMNOXGNASE"/>
</dbReference>
<dbReference type="InterPro" id="IPR036188">
    <property type="entry name" value="FAD/NAD-bd_sf"/>
</dbReference>
<dbReference type="InterPro" id="IPR002938">
    <property type="entry name" value="FAD-bd"/>
</dbReference>
<dbReference type="AlphaFoldDB" id="A0A1H4L6U2"/>
<dbReference type="EMBL" id="FNSQ01000005">
    <property type="protein sequence ID" value="SEB66454.1"/>
    <property type="molecule type" value="Genomic_DNA"/>
</dbReference>
<dbReference type="RefSeq" id="WP_060927383.1">
    <property type="nucleotide sequence ID" value="NZ_FNSQ01000005.1"/>
</dbReference>
<dbReference type="Gene3D" id="3.50.50.60">
    <property type="entry name" value="FAD/NAD(P)-binding domain"/>
    <property type="match status" value="1"/>
</dbReference>
<keyword evidence="5" id="KW-1185">Reference proteome</keyword>
<sequence length="402" mass="41984">MRVAVIGAGIGGLCTAIGLQRAGAHVTVYERAPILSPIGSGLSIFPNGSTALRALGLGDPFASITADSAAHLRAGQRKPDGTWLATIPPEAVNGLRVVHRADLHRVLVDALNPGTLQLGISATTAGAEGTPRVELEGGDVASVEADLVVAADGINSAVRRSWPADPGLRYSGYSSWRGVTSRPVDLLGAAGETWGTGLRFGMAPLRDGRVYWFGVASMPADDRIPDEFAAVRRLFEHWHDPIPALLDATDPAAVFRHPINDLAKPLPTFHRGGVVLLGDAAHAMTPDLGQGANQAMEDAATLAALLAPLAADSAPDPGTVDHALSEYDRLRRARTQPIARRARGVGALAHVKGRLGVGVRNAVLRLTPASALGRQATAVQQWAPPATEVAPRIGDGSRWPAR</sequence>
<evidence type="ECO:0000313" key="5">
    <source>
        <dbReference type="Proteomes" id="UP000183750"/>
    </source>
</evidence>
<feature type="domain" description="FAD-binding" evidence="3">
    <location>
        <begin position="2"/>
        <end position="340"/>
    </location>
</feature>
<dbReference type="GO" id="GO:0004497">
    <property type="term" value="F:monooxygenase activity"/>
    <property type="evidence" value="ECO:0007669"/>
    <property type="project" value="UniProtKB-KW"/>
</dbReference>
<dbReference type="Proteomes" id="UP000183750">
    <property type="component" value="Unassembled WGS sequence"/>
</dbReference>
<dbReference type="GO" id="GO:0071949">
    <property type="term" value="F:FAD binding"/>
    <property type="evidence" value="ECO:0007669"/>
    <property type="project" value="InterPro"/>
</dbReference>
<dbReference type="Pfam" id="PF01494">
    <property type="entry name" value="FAD_binding_3"/>
    <property type="match status" value="1"/>
</dbReference>
<keyword evidence="2" id="KW-0503">Monooxygenase</keyword>
<reference evidence="5" key="1">
    <citation type="submission" date="2016-10" db="EMBL/GenBank/DDBJ databases">
        <authorList>
            <person name="Varghese N."/>
            <person name="Submissions S."/>
        </authorList>
    </citation>
    <scope>NUCLEOTIDE SEQUENCE [LARGE SCALE GENOMIC DNA]</scope>
    <source>
        <strain evidence="5">DSM 16089</strain>
    </source>
</reference>
<evidence type="ECO:0000256" key="1">
    <source>
        <dbReference type="ARBA" id="ARBA00023002"/>
    </source>
</evidence>
<dbReference type="PANTHER" id="PTHR13789">
    <property type="entry name" value="MONOOXYGENASE"/>
    <property type="match status" value="1"/>
</dbReference>
<evidence type="ECO:0000256" key="2">
    <source>
        <dbReference type="ARBA" id="ARBA00023033"/>
    </source>
</evidence>
<name>A0A1H4L6U2_9MICO</name>
<gene>
    <name evidence="4" type="ORF">SAMN04489807_1685</name>
</gene>
<organism evidence="4 5">
    <name type="scientific">Microbacterium hydrocarbonoxydans</name>
    <dbReference type="NCBI Taxonomy" id="273678"/>
    <lineage>
        <taxon>Bacteria</taxon>
        <taxon>Bacillati</taxon>
        <taxon>Actinomycetota</taxon>
        <taxon>Actinomycetes</taxon>
        <taxon>Micrococcales</taxon>
        <taxon>Microbacteriaceae</taxon>
        <taxon>Microbacterium</taxon>
    </lineage>
</organism>
<evidence type="ECO:0000313" key="4">
    <source>
        <dbReference type="EMBL" id="SEB66454.1"/>
    </source>
</evidence>
<dbReference type="OrthoDB" id="9782160at2"/>
<keyword evidence="1" id="KW-0560">Oxidoreductase</keyword>
<proteinExistence type="predicted"/>
<dbReference type="PANTHER" id="PTHR13789:SF309">
    <property type="entry name" value="PUTATIVE (AFU_ORTHOLOGUE AFUA_6G14510)-RELATED"/>
    <property type="match status" value="1"/>
</dbReference>
<evidence type="ECO:0000259" key="3">
    <source>
        <dbReference type="Pfam" id="PF01494"/>
    </source>
</evidence>